<evidence type="ECO:0000313" key="3">
    <source>
        <dbReference type="Proteomes" id="UP001240984"/>
    </source>
</evidence>
<accession>A0ABT9MU11</accession>
<evidence type="ECO:0008006" key="4">
    <source>
        <dbReference type="Google" id="ProtNLM"/>
    </source>
</evidence>
<sequence>MALFRQAAELGLSAGAAAVAKGMTAEGRHAEAREWNRQAAELGNAPGMHALAQQPDDRLWAVDLASDAIPHAPGGGPEAASRRRCGYVRRCRTTRSFRPPGRRDAPAMPTTSSGESDPVTGSLWRWRSSTGTGRS</sequence>
<keyword evidence="3" id="KW-1185">Reference proteome</keyword>
<comment type="caution">
    <text evidence="2">The sequence shown here is derived from an EMBL/GenBank/DDBJ whole genome shotgun (WGS) entry which is preliminary data.</text>
</comment>
<dbReference type="SUPFAM" id="SSF81901">
    <property type="entry name" value="HCP-like"/>
    <property type="match status" value="1"/>
</dbReference>
<gene>
    <name evidence="2" type="ORF">J2S43_003260</name>
</gene>
<proteinExistence type="predicted"/>
<reference evidence="2 3" key="1">
    <citation type="submission" date="2023-07" db="EMBL/GenBank/DDBJ databases">
        <title>Sequencing the genomes of 1000 actinobacteria strains.</title>
        <authorList>
            <person name="Klenk H.-P."/>
        </authorList>
    </citation>
    <scope>NUCLEOTIDE SEQUENCE [LARGE SCALE GENOMIC DNA]</scope>
    <source>
        <strain evidence="2 3">DSM 44710</strain>
    </source>
</reference>
<evidence type="ECO:0000256" key="1">
    <source>
        <dbReference type="SAM" id="MobiDB-lite"/>
    </source>
</evidence>
<evidence type="ECO:0000313" key="2">
    <source>
        <dbReference type="EMBL" id="MDP9794748.1"/>
    </source>
</evidence>
<protein>
    <recommendedName>
        <fullName evidence="4">Sel1 repeat family protein</fullName>
    </recommendedName>
</protein>
<dbReference type="Proteomes" id="UP001240984">
    <property type="component" value="Unassembled WGS sequence"/>
</dbReference>
<dbReference type="EMBL" id="JAUSRA010000001">
    <property type="protein sequence ID" value="MDP9794748.1"/>
    <property type="molecule type" value="Genomic_DNA"/>
</dbReference>
<organism evidence="2 3">
    <name type="scientific">Catenuloplanes nepalensis</name>
    <dbReference type="NCBI Taxonomy" id="587533"/>
    <lineage>
        <taxon>Bacteria</taxon>
        <taxon>Bacillati</taxon>
        <taxon>Actinomycetota</taxon>
        <taxon>Actinomycetes</taxon>
        <taxon>Micromonosporales</taxon>
        <taxon>Micromonosporaceae</taxon>
        <taxon>Catenuloplanes</taxon>
    </lineage>
</organism>
<name>A0ABT9MU11_9ACTN</name>
<feature type="region of interest" description="Disordered" evidence="1">
    <location>
        <begin position="91"/>
        <end position="135"/>
    </location>
</feature>